<dbReference type="Pfam" id="PF02623">
    <property type="entry name" value="FliW"/>
    <property type="match status" value="1"/>
</dbReference>
<evidence type="ECO:0000256" key="4">
    <source>
        <dbReference type="HAMAP-Rule" id="MF_01185"/>
    </source>
</evidence>
<gene>
    <name evidence="4" type="primary">fliW</name>
    <name evidence="6" type="ORF">SAMN06295933_2199</name>
</gene>
<comment type="similarity">
    <text evidence="4">Belongs to the FliW family.</text>
</comment>
<evidence type="ECO:0000256" key="5">
    <source>
        <dbReference type="SAM" id="MobiDB-lite"/>
    </source>
</evidence>
<sequence>MAKERKKIIRTRLGEREILEDGIIYFSRGLIGFDDKRDFTLIQIREDSPFLLLQSVEDPNLGLLVVDPYSFMDEYEVKLSDAEKRILRLENIRQLGILVTVTIPPGRPEETTLNLGGPIVINSEARRGMQVPQVDSKYPSHYRPRNDES</sequence>
<comment type="subcellular location">
    <subcellularLocation>
        <location evidence="4">Cytoplasm</location>
    </subcellularLocation>
</comment>
<dbReference type="SUPFAM" id="SSF141457">
    <property type="entry name" value="BH3618-like"/>
    <property type="match status" value="1"/>
</dbReference>
<keyword evidence="6" id="KW-0966">Cell projection</keyword>
<dbReference type="Gene3D" id="2.30.290.10">
    <property type="entry name" value="BH3618-like"/>
    <property type="match status" value="1"/>
</dbReference>
<dbReference type="OrthoDB" id="9801235at2"/>
<organism evidence="6 7">
    <name type="scientific">Desulfovibrio gilichinskyi</name>
    <dbReference type="NCBI Taxonomy" id="1519643"/>
    <lineage>
        <taxon>Bacteria</taxon>
        <taxon>Pseudomonadati</taxon>
        <taxon>Thermodesulfobacteriota</taxon>
        <taxon>Desulfovibrionia</taxon>
        <taxon>Desulfovibrionales</taxon>
        <taxon>Desulfovibrionaceae</taxon>
        <taxon>Desulfovibrio</taxon>
    </lineage>
</organism>
<dbReference type="GO" id="GO:0044780">
    <property type="term" value="P:bacterial-type flagellum assembly"/>
    <property type="evidence" value="ECO:0007669"/>
    <property type="project" value="UniProtKB-UniRule"/>
</dbReference>
<keyword evidence="6" id="KW-0969">Cilium</keyword>
<feature type="region of interest" description="Disordered" evidence="5">
    <location>
        <begin position="129"/>
        <end position="149"/>
    </location>
</feature>
<proteinExistence type="inferred from homology"/>
<keyword evidence="6" id="KW-0282">Flagellum</keyword>
<dbReference type="NCBIfam" id="NF009793">
    <property type="entry name" value="PRK13285.1-1"/>
    <property type="match status" value="1"/>
</dbReference>
<dbReference type="InterPro" id="IPR003775">
    <property type="entry name" value="Flagellar_assembly_factor_FliW"/>
</dbReference>
<keyword evidence="1 4" id="KW-0963">Cytoplasm</keyword>
<comment type="function">
    <text evidence="4">Acts as an anti-CsrA protein, binds CsrA and prevents it from repressing translation of its target genes, one of which is flagellin. Binds to flagellin and participates in the assembly of the flagellum.</text>
</comment>
<name>A0A1X7DQD8_9BACT</name>
<dbReference type="STRING" id="1519643.SAMN06295933_2199"/>
<dbReference type="RefSeq" id="WP_085102101.1">
    <property type="nucleotide sequence ID" value="NZ_FWZU01000003.1"/>
</dbReference>
<dbReference type="GO" id="GO:0005737">
    <property type="term" value="C:cytoplasm"/>
    <property type="evidence" value="ECO:0007669"/>
    <property type="project" value="UniProtKB-SubCell"/>
</dbReference>
<protein>
    <recommendedName>
        <fullName evidence="4">Flagellar assembly factor FliW</fullName>
    </recommendedName>
</protein>
<keyword evidence="3 4" id="KW-0810">Translation regulation</keyword>
<evidence type="ECO:0000313" key="7">
    <source>
        <dbReference type="Proteomes" id="UP000192906"/>
    </source>
</evidence>
<accession>A0A1X7DQD8</accession>
<evidence type="ECO:0000313" key="6">
    <source>
        <dbReference type="EMBL" id="SMF19620.1"/>
    </source>
</evidence>
<dbReference type="InterPro" id="IPR024046">
    <property type="entry name" value="Flagellar_assmbl_FliW_dom_sf"/>
</dbReference>
<keyword evidence="7" id="KW-1185">Reference proteome</keyword>
<comment type="subunit">
    <text evidence="4">Interacts with translational regulator CsrA and flagellin(s).</text>
</comment>
<dbReference type="PANTHER" id="PTHR39190:SF1">
    <property type="entry name" value="FLAGELLAR ASSEMBLY FACTOR FLIW"/>
    <property type="match status" value="1"/>
</dbReference>
<dbReference type="AlphaFoldDB" id="A0A1X7DQD8"/>
<keyword evidence="4" id="KW-0143">Chaperone</keyword>
<dbReference type="Proteomes" id="UP000192906">
    <property type="component" value="Unassembled WGS sequence"/>
</dbReference>
<dbReference type="GO" id="GO:0006417">
    <property type="term" value="P:regulation of translation"/>
    <property type="evidence" value="ECO:0007669"/>
    <property type="project" value="UniProtKB-KW"/>
</dbReference>
<dbReference type="EMBL" id="FWZU01000003">
    <property type="protein sequence ID" value="SMF19620.1"/>
    <property type="molecule type" value="Genomic_DNA"/>
</dbReference>
<dbReference type="HAMAP" id="MF_01185">
    <property type="entry name" value="FliW"/>
    <property type="match status" value="1"/>
</dbReference>
<evidence type="ECO:0000256" key="2">
    <source>
        <dbReference type="ARBA" id="ARBA00022795"/>
    </source>
</evidence>
<reference evidence="7" key="1">
    <citation type="submission" date="2017-04" db="EMBL/GenBank/DDBJ databases">
        <authorList>
            <person name="Varghese N."/>
            <person name="Submissions S."/>
        </authorList>
    </citation>
    <scope>NUCLEOTIDE SEQUENCE [LARGE SCALE GENOMIC DNA]</scope>
    <source>
        <strain evidence="7">K3S</strain>
    </source>
</reference>
<dbReference type="PANTHER" id="PTHR39190">
    <property type="entry name" value="FLAGELLAR ASSEMBLY FACTOR FLIW"/>
    <property type="match status" value="1"/>
</dbReference>
<evidence type="ECO:0000256" key="1">
    <source>
        <dbReference type="ARBA" id="ARBA00022490"/>
    </source>
</evidence>
<keyword evidence="2 4" id="KW-1005">Bacterial flagellum biogenesis</keyword>
<evidence type="ECO:0000256" key="3">
    <source>
        <dbReference type="ARBA" id="ARBA00022845"/>
    </source>
</evidence>